<sequence length="120" mass="13550">MEFNHVPQEKTTGPLCEALASVIVIPCAHVWARVTIAQVEYLSVASRYRRRTACNYAGGSAFIHSLWNTDRGADLGATVCAKDADTDIHQIYDPTHVPRMMDQEISIVRKIWGRYDNMQK</sequence>
<organism evidence="1 2">
    <name type="scientific">Trypanosoma brucei gambiense (strain MHOM/CI/86/DAL972)</name>
    <dbReference type="NCBI Taxonomy" id="679716"/>
    <lineage>
        <taxon>Eukaryota</taxon>
        <taxon>Discoba</taxon>
        <taxon>Euglenozoa</taxon>
        <taxon>Kinetoplastea</taxon>
        <taxon>Metakinetoplastina</taxon>
        <taxon>Trypanosomatida</taxon>
        <taxon>Trypanosomatidae</taxon>
        <taxon>Trypanosoma</taxon>
    </lineage>
</organism>
<dbReference type="Proteomes" id="UP000002316">
    <property type="component" value="Chromosome 9"/>
</dbReference>
<reference evidence="2" key="1">
    <citation type="journal article" date="2010" name="PLoS Negl. Trop. Dis.">
        <title>The genome sequence of Trypanosoma brucei gambiense, causative agent of chronic human african trypanosomiasis.</title>
        <authorList>
            <person name="Jackson A.P."/>
            <person name="Sanders M."/>
            <person name="Berry A."/>
            <person name="McQuillan J."/>
            <person name="Aslett M.A."/>
            <person name="Quail M.A."/>
            <person name="Chukualim B."/>
            <person name="Capewell P."/>
            <person name="MacLeod A."/>
            <person name="Melville S.E."/>
            <person name="Gibson W."/>
            <person name="Barry J.D."/>
            <person name="Berriman M."/>
            <person name="Hertz-Fowler C."/>
        </authorList>
    </citation>
    <scope>NUCLEOTIDE SEQUENCE [LARGE SCALE GENOMIC DNA]</scope>
    <source>
        <strain evidence="2">MHOM/CI/86/DAL972</strain>
    </source>
</reference>
<evidence type="ECO:0000313" key="2">
    <source>
        <dbReference type="Proteomes" id="UP000002316"/>
    </source>
</evidence>
<dbReference type="KEGG" id="tbg:TbgDal_IX9180"/>
<dbReference type="GeneID" id="23860984"/>
<name>C9ZZJ3_TRYB9</name>
<dbReference type="EMBL" id="FN554972">
    <property type="protein sequence ID" value="CBH14842.1"/>
    <property type="molecule type" value="Genomic_DNA"/>
</dbReference>
<accession>C9ZZJ3</accession>
<proteinExistence type="predicted"/>
<gene>
    <name evidence="1" type="ORF">TbgDal_IX9180</name>
</gene>
<protein>
    <submittedName>
        <fullName evidence="1">Uncharacterized protein</fullName>
    </submittedName>
</protein>
<dbReference type="RefSeq" id="XP_011777108.1">
    <property type="nucleotide sequence ID" value="XM_011778806.1"/>
</dbReference>
<dbReference type="AlphaFoldDB" id="C9ZZJ3"/>
<evidence type="ECO:0000313" key="1">
    <source>
        <dbReference type="EMBL" id="CBH14842.1"/>
    </source>
</evidence>